<dbReference type="RefSeq" id="WP_150582120.1">
    <property type="nucleotide sequence ID" value="NZ_CABVGX010000040.1"/>
</dbReference>
<feature type="transmembrane region" description="Helical" evidence="1">
    <location>
        <begin position="52"/>
        <end position="69"/>
    </location>
</feature>
<gene>
    <name evidence="2" type="ORF">PS645_04172</name>
</gene>
<dbReference type="Proteomes" id="UP000325607">
    <property type="component" value="Unassembled WGS sequence"/>
</dbReference>
<keyword evidence="1" id="KW-0812">Transmembrane</keyword>
<keyword evidence="1" id="KW-1133">Transmembrane helix</keyword>
<keyword evidence="1" id="KW-0472">Membrane</keyword>
<evidence type="ECO:0000313" key="3">
    <source>
        <dbReference type="Proteomes" id="UP000325607"/>
    </source>
</evidence>
<dbReference type="AlphaFoldDB" id="A0A5E6VN41"/>
<dbReference type="EMBL" id="CABVGX010000040">
    <property type="protein sequence ID" value="VVN18421.1"/>
    <property type="molecule type" value="Genomic_DNA"/>
</dbReference>
<evidence type="ECO:0008006" key="4">
    <source>
        <dbReference type="Google" id="ProtNLM"/>
    </source>
</evidence>
<reference evidence="2 3" key="1">
    <citation type="submission" date="2019-09" db="EMBL/GenBank/DDBJ databases">
        <authorList>
            <person name="Chandra G."/>
            <person name="Truman W A."/>
        </authorList>
    </citation>
    <scope>NUCLEOTIDE SEQUENCE [LARGE SCALE GENOMIC DNA]</scope>
    <source>
        <strain evidence="2">PS645</strain>
    </source>
</reference>
<name>A0A5E6VN41_PSEFL</name>
<evidence type="ECO:0000313" key="2">
    <source>
        <dbReference type="EMBL" id="VVN18421.1"/>
    </source>
</evidence>
<dbReference type="OrthoDB" id="6897694at2"/>
<protein>
    <recommendedName>
        <fullName evidence="4">Transmembrane protein</fullName>
    </recommendedName>
</protein>
<feature type="transmembrane region" description="Helical" evidence="1">
    <location>
        <begin position="213"/>
        <end position="232"/>
    </location>
</feature>
<feature type="transmembrane region" description="Helical" evidence="1">
    <location>
        <begin position="12"/>
        <end position="31"/>
    </location>
</feature>
<sequence>MHDIDPTDFNKARGFLIGYSGIVLALWFFGAKLEKFQLMGTEIQLGTNVGKAWLVLCLLNVYLWWRYYLRIPALALFFDDAMQNLYDASLRWAAIRLQTRSMKARLREMFAEDPNGAEAVEFYRGRGMLTCHGKIEADNMAHPESTDIRYVSREFRTEVRLWFDYRVRTKEGWNPFWSEAQLCIYKPSVFITWPIKAFVIVRGAFVTPWLTDYVIPLVWGAASSIAALWMYLHINNYLRQ</sequence>
<evidence type="ECO:0000256" key="1">
    <source>
        <dbReference type="SAM" id="Phobius"/>
    </source>
</evidence>
<organism evidence="2 3">
    <name type="scientific">Pseudomonas fluorescens</name>
    <dbReference type="NCBI Taxonomy" id="294"/>
    <lineage>
        <taxon>Bacteria</taxon>
        <taxon>Pseudomonadati</taxon>
        <taxon>Pseudomonadota</taxon>
        <taxon>Gammaproteobacteria</taxon>
        <taxon>Pseudomonadales</taxon>
        <taxon>Pseudomonadaceae</taxon>
        <taxon>Pseudomonas</taxon>
    </lineage>
</organism>
<accession>A0A5E6VN41</accession>
<proteinExistence type="predicted"/>